<gene>
    <name evidence="14" type="ORF">RF55_8686</name>
</gene>
<evidence type="ECO:0000256" key="2">
    <source>
        <dbReference type="ARBA" id="ARBA00008586"/>
    </source>
</evidence>
<keyword evidence="8 12" id="KW-0472">Membrane</keyword>
<dbReference type="InterPro" id="IPR050382">
    <property type="entry name" value="MFS_Na/Anion_cotransporter"/>
</dbReference>
<dbReference type="AlphaFoldDB" id="A0A0J7NFV5"/>
<feature type="transmembrane region" description="Helical" evidence="12">
    <location>
        <begin position="367"/>
        <end position="386"/>
    </location>
</feature>
<feature type="transmembrane region" description="Helical" evidence="12">
    <location>
        <begin position="437"/>
        <end position="455"/>
    </location>
</feature>
<dbReference type="CDD" id="cd17318">
    <property type="entry name" value="MFS_SLC17"/>
    <property type="match status" value="1"/>
</dbReference>
<accession>A0A0J7NFV5</accession>
<evidence type="ECO:0000256" key="4">
    <source>
        <dbReference type="ARBA" id="ARBA00022692"/>
    </source>
</evidence>
<dbReference type="Pfam" id="PF07690">
    <property type="entry name" value="MFS_1"/>
    <property type="match status" value="1"/>
</dbReference>
<dbReference type="EMBL" id="LBMM01005529">
    <property type="protein sequence ID" value="KMQ91450.1"/>
    <property type="molecule type" value="Genomic_DNA"/>
</dbReference>
<evidence type="ECO:0000256" key="5">
    <source>
        <dbReference type="ARBA" id="ARBA00022847"/>
    </source>
</evidence>
<dbReference type="GO" id="GO:0015293">
    <property type="term" value="F:symporter activity"/>
    <property type="evidence" value="ECO:0007669"/>
    <property type="project" value="UniProtKB-KW"/>
</dbReference>
<dbReference type="FunFam" id="1.20.1250.20:FF:000144">
    <property type="entry name" value="Picot, isoform B"/>
    <property type="match status" value="1"/>
</dbReference>
<dbReference type="InterPro" id="IPR036259">
    <property type="entry name" value="MFS_trans_sf"/>
</dbReference>
<organism evidence="14 15">
    <name type="scientific">Lasius niger</name>
    <name type="common">Black garden ant</name>
    <dbReference type="NCBI Taxonomy" id="67767"/>
    <lineage>
        <taxon>Eukaryota</taxon>
        <taxon>Metazoa</taxon>
        <taxon>Ecdysozoa</taxon>
        <taxon>Arthropoda</taxon>
        <taxon>Hexapoda</taxon>
        <taxon>Insecta</taxon>
        <taxon>Pterygota</taxon>
        <taxon>Neoptera</taxon>
        <taxon>Endopterygota</taxon>
        <taxon>Hymenoptera</taxon>
        <taxon>Apocrita</taxon>
        <taxon>Aculeata</taxon>
        <taxon>Formicoidea</taxon>
        <taxon>Formicidae</taxon>
        <taxon>Formicinae</taxon>
        <taxon>Lasius</taxon>
        <taxon>Lasius</taxon>
    </lineage>
</organism>
<dbReference type="STRING" id="67767.A0A0J7NFV5"/>
<comment type="similarity">
    <text evidence="2">Belongs to the major facilitator superfamily. Sodium/anion cotransporter family.</text>
</comment>
<evidence type="ECO:0000256" key="9">
    <source>
        <dbReference type="ARBA" id="ARBA00023201"/>
    </source>
</evidence>
<dbReference type="PANTHER" id="PTHR11662">
    <property type="entry name" value="SOLUTE CARRIER FAMILY 17"/>
    <property type="match status" value="1"/>
</dbReference>
<dbReference type="GO" id="GO:0006814">
    <property type="term" value="P:sodium ion transport"/>
    <property type="evidence" value="ECO:0007669"/>
    <property type="project" value="UniProtKB-KW"/>
</dbReference>
<feature type="transmembrane region" description="Helical" evidence="12">
    <location>
        <begin position="139"/>
        <end position="160"/>
    </location>
</feature>
<feature type="transmembrane region" description="Helical" evidence="12">
    <location>
        <begin position="111"/>
        <end position="133"/>
    </location>
</feature>
<reference evidence="14 15" key="1">
    <citation type="submission" date="2015-04" db="EMBL/GenBank/DDBJ databases">
        <title>Lasius niger genome sequencing.</title>
        <authorList>
            <person name="Konorov E.A."/>
            <person name="Nikitin M.A."/>
            <person name="Kirill M.V."/>
            <person name="Chang P."/>
        </authorList>
    </citation>
    <scope>NUCLEOTIDE SEQUENCE [LARGE SCALE GENOMIC DNA]</scope>
    <source>
        <tissue evidence="14">Whole</tissue>
    </source>
</reference>
<dbReference type="GO" id="GO:0016020">
    <property type="term" value="C:membrane"/>
    <property type="evidence" value="ECO:0007669"/>
    <property type="project" value="UniProtKB-SubCell"/>
</dbReference>
<dbReference type="Proteomes" id="UP000036403">
    <property type="component" value="Unassembled WGS sequence"/>
</dbReference>
<dbReference type="InterPro" id="IPR011701">
    <property type="entry name" value="MFS"/>
</dbReference>
<keyword evidence="9" id="KW-0739">Sodium transport</keyword>
<keyword evidence="5" id="KW-0769">Symport</keyword>
<dbReference type="OrthoDB" id="2985014at2759"/>
<evidence type="ECO:0000256" key="7">
    <source>
        <dbReference type="ARBA" id="ARBA00023053"/>
    </source>
</evidence>
<evidence type="ECO:0000256" key="6">
    <source>
        <dbReference type="ARBA" id="ARBA00022989"/>
    </source>
</evidence>
<evidence type="ECO:0000256" key="11">
    <source>
        <dbReference type="ARBA" id="ARBA00068450"/>
    </source>
</evidence>
<keyword evidence="4 12" id="KW-0812">Transmembrane</keyword>
<name>A0A0J7NFV5_LASNI</name>
<evidence type="ECO:0000256" key="10">
    <source>
        <dbReference type="ARBA" id="ARBA00054632"/>
    </source>
</evidence>
<comment type="caution">
    <text evidence="14">The sequence shown here is derived from an EMBL/GenBank/DDBJ whole genome shotgun (WGS) entry which is preliminary data.</text>
</comment>
<evidence type="ECO:0000313" key="15">
    <source>
        <dbReference type="Proteomes" id="UP000036403"/>
    </source>
</evidence>
<sequence>MASSVRKKRVSIVSLSEKMKTSPNKPEAWYGCRHTQVVLMCLGFFCCYAVRVTTSVTLEAMTNAVSANPDFEEFDWSEPVKHMILSSFFWGYTCTQIPASILAQRWSAQGLFSATLIISGLLTLGSPISAHYGGWQAVIAARVICGLAQGAALPSLHTLLSKWSPPEERGRLVTFVYSGGWIGNVVCLLSTGFLAASPIGWPSCFYVWGSFSILCGIAFCIFGKDSPSEHPSIPFDEKEYIEMSLGITEIDEKPSTPWISIFKSPPVWALLATQCAQSWGFWMLLTEIPSYMASIMRFDIKQNGLMTALPYLTAWIVSFPISYVSDLCIRKNIVTTQRSRKICNTIGQWTPAIALIGLGYTRQDQPQLAVSILIIAVSSNIAAFCGHNVNHMDLSPNFAGTLMGFTNAIASACGILAPLIAGVIVRDPTDILQWRNVFFLSAGIYTMGNLIFILFGTSKVQKWNDEIKSRRESIVHKISMTPMTVATIQEQKEIEKIP</sequence>
<keyword evidence="7" id="KW-0915">Sodium</keyword>
<evidence type="ECO:0000256" key="1">
    <source>
        <dbReference type="ARBA" id="ARBA00004141"/>
    </source>
</evidence>
<proteinExistence type="inferred from homology"/>
<evidence type="ECO:0000313" key="14">
    <source>
        <dbReference type="EMBL" id="KMQ91450.1"/>
    </source>
</evidence>
<dbReference type="GO" id="GO:0006820">
    <property type="term" value="P:monoatomic anion transport"/>
    <property type="evidence" value="ECO:0007669"/>
    <property type="project" value="TreeGrafter"/>
</dbReference>
<comment type="subcellular location">
    <subcellularLocation>
        <location evidence="1">Membrane</location>
        <topology evidence="1">Multi-pass membrane protein</topology>
    </subcellularLocation>
</comment>
<dbReference type="FunFam" id="1.20.1250.20:FF:000003">
    <property type="entry name" value="Solute carrier family 17 member 3"/>
    <property type="match status" value="1"/>
</dbReference>
<evidence type="ECO:0000256" key="3">
    <source>
        <dbReference type="ARBA" id="ARBA00022448"/>
    </source>
</evidence>
<feature type="domain" description="Major facilitator superfamily (MFS) profile" evidence="13">
    <location>
        <begin position="35"/>
        <end position="460"/>
    </location>
</feature>
<dbReference type="PANTHER" id="PTHR11662:SF280">
    <property type="entry name" value="FI21844P1-RELATED"/>
    <property type="match status" value="1"/>
</dbReference>
<feature type="transmembrane region" description="Helical" evidence="12">
    <location>
        <begin position="398"/>
        <end position="425"/>
    </location>
</feature>
<feature type="transmembrane region" description="Helical" evidence="12">
    <location>
        <begin position="205"/>
        <end position="223"/>
    </location>
</feature>
<keyword evidence="15" id="KW-1185">Reference proteome</keyword>
<dbReference type="PaxDb" id="67767-A0A0J7NFV5"/>
<feature type="transmembrane region" description="Helical" evidence="12">
    <location>
        <begin position="172"/>
        <end position="199"/>
    </location>
</feature>
<dbReference type="SUPFAM" id="SSF103473">
    <property type="entry name" value="MFS general substrate transporter"/>
    <property type="match status" value="1"/>
</dbReference>
<evidence type="ECO:0000256" key="8">
    <source>
        <dbReference type="ARBA" id="ARBA00023136"/>
    </source>
</evidence>
<protein>
    <recommendedName>
        <fullName evidence="11">Putative inorganic phosphate cotransporter</fullName>
    </recommendedName>
</protein>
<keyword evidence="6 12" id="KW-1133">Transmembrane helix</keyword>
<dbReference type="InterPro" id="IPR020846">
    <property type="entry name" value="MFS_dom"/>
</dbReference>
<keyword evidence="3" id="KW-0813">Transport</keyword>
<comment type="function">
    <text evidence="10">May be an inorganic phosphate cotransporter.</text>
</comment>
<evidence type="ECO:0000259" key="13">
    <source>
        <dbReference type="PROSITE" id="PS50850"/>
    </source>
</evidence>
<dbReference type="PROSITE" id="PS50850">
    <property type="entry name" value="MFS"/>
    <property type="match status" value="1"/>
</dbReference>
<dbReference type="Gene3D" id="1.20.1250.20">
    <property type="entry name" value="MFS general substrate transporter like domains"/>
    <property type="match status" value="2"/>
</dbReference>
<keyword evidence="9" id="KW-0406">Ion transport</keyword>
<evidence type="ECO:0000256" key="12">
    <source>
        <dbReference type="SAM" id="Phobius"/>
    </source>
</evidence>